<organism evidence="1">
    <name type="scientific">Cacopsylla melanoneura</name>
    <dbReference type="NCBI Taxonomy" id="428564"/>
    <lineage>
        <taxon>Eukaryota</taxon>
        <taxon>Metazoa</taxon>
        <taxon>Ecdysozoa</taxon>
        <taxon>Arthropoda</taxon>
        <taxon>Hexapoda</taxon>
        <taxon>Insecta</taxon>
        <taxon>Pterygota</taxon>
        <taxon>Neoptera</taxon>
        <taxon>Paraneoptera</taxon>
        <taxon>Hemiptera</taxon>
        <taxon>Sternorrhyncha</taxon>
        <taxon>Psylloidea</taxon>
        <taxon>Psyllidae</taxon>
        <taxon>Psyllinae</taxon>
        <taxon>Cacopsylla</taxon>
    </lineage>
</organism>
<dbReference type="AlphaFoldDB" id="A0A8D9E708"/>
<proteinExistence type="predicted"/>
<dbReference type="EMBL" id="HBUF01439391">
    <property type="protein sequence ID" value="CAG6742782.1"/>
    <property type="molecule type" value="Transcribed_RNA"/>
</dbReference>
<sequence length="103" mass="12509">MSFIKKQGRYLTRFTDRGVILRPNYTVRRYVHECRGNDLSFNIVNDIVGGYKYMPRTNIVHCDRIRYNRIRSWYAHNIFLFRSRGGITRKLEENFDFILSLIR</sequence>
<name>A0A8D9E708_9HEMI</name>
<dbReference type="EMBL" id="HBUF01439390">
    <property type="protein sequence ID" value="CAG6742781.1"/>
    <property type="molecule type" value="Transcribed_RNA"/>
</dbReference>
<accession>A0A8D9E708</accession>
<evidence type="ECO:0000313" key="1">
    <source>
        <dbReference type="EMBL" id="CAG6742782.1"/>
    </source>
</evidence>
<protein>
    <submittedName>
        <fullName evidence="1">Uncharacterized protein</fullName>
    </submittedName>
</protein>
<reference evidence="1" key="1">
    <citation type="submission" date="2021-05" db="EMBL/GenBank/DDBJ databases">
        <authorList>
            <person name="Alioto T."/>
            <person name="Alioto T."/>
            <person name="Gomez Garrido J."/>
        </authorList>
    </citation>
    <scope>NUCLEOTIDE SEQUENCE</scope>
</reference>